<keyword evidence="3" id="KW-1185">Reference proteome</keyword>
<dbReference type="Proteomes" id="UP000287188">
    <property type="component" value="Unassembled WGS sequence"/>
</dbReference>
<dbReference type="SUPFAM" id="SSF56601">
    <property type="entry name" value="beta-lactamase/transpeptidase-like"/>
    <property type="match status" value="1"/>
</dbReference>
<dbReference type="PANTHER" id="PTHR46825">
    <property type="entry name" value="D-ALANYL-D-ALANINE-CARBOXYPEPTIDASE/ENDOPEPTIDASE AMPH"/>
    <property type="match status" value="1"/>
</dbReference>
<sequence length="404" mass="45225">MRIGSITKTMVGTVILQLVQEKKIQLDDPIQHYLPNIKNGQAITIRQLLHMTSGLFDYVEDRSFRQTLDQDPNKIWSPGELVSISMRHAPYSPPGQQYHNSSTNFIILGQLIERITHKPVETVLQQRIFQPLGMNNTYLPTQQQPGMPQPYSQGYMYGKNVQSVRPHLTPDGAIRIDDLDRQPRNVTQLNHSFSWTSGGVISKLEDLKIWVKALATGSLLTPILQKERLNWLSINGSARYGLAIANFTSLLGHNGSTPGYSSFAAYQPSTKISVIVLTNLYIAPDGTNPANELAKAIIQGIGVRTTRNDADSQIDHAIYPWPKKSHNPITILNNSIFAASIIMLISVPGILFHTATHNGVIVKKKMSIGSKDALARRIQLYEKIHHVYGRMSDRFITTSQERSE</sequence>
<proteinExistence type="predicted"/>
<dbReference type="AlphaFoldDB" id="A0A402AY11"/>
<protein>
    <recommendedName>
        <fullName evidence="1">Beta-lactamase-related domain-containing protein</fullName>
    </recommendedName>
</protein>
<evidence type="ECO:0000313" key="2">
    <source>
        <dbReference type="EMBL" id="GCE23968.1"/>
    </source>
</evidence>
<evidence type="ECO:0000259" key="1">
    <source>
        <dbReference type="Pfam" id="PF00144"/>
    </source>
</evidence>
<dbReference type="PANTHER" id="PTHR46825:SF7">
    <property type="entry name" value="D-ALANYL-D-ALANINE CARBOXYPEPTIDASE"/>
    <property type="match status" value="1"/>
</dbReference>
<dbReference type="EMBL" id="BIFS01000002">
    <property type="protein sequence ID" value="GCE23968.1"/>
    <property type="molecule type" value="Genomic_DNA"/>
</dbReference>
<evidence type="ECO:0000313" key="3">
    <source>
        <dbReference type="Proteomes" id="UP000287188"/>
    </source>
</evidence>
<accession>A0A402AY11</accession>
<reference evidence="3" key="1">
    <citation type="submission" date="2018-12" db="EMBL/GenBank/DDBJ databases">
        <title>Tengunoibacter tsumagoiensis gen. nov., sp. nov., Dictyobacter kobayashii sp. nov., D. alpinus sp. nov., and D. joshuensis sp. nov. and description of Dictyobacteraceae fam. nov. within the order Ktedonobacterales isolated from Tengu-no-mugimeshi.</title>
        <authorList>
            <person name="Wang C.M."/>
            <person name="Zheng Y."/>
            <person name="Sakai Y."/>
            <person name="Toyoda A."/>
            <person name="Minakuchi Y."/>
            <person name="Abe K."/>
            <person name="Yokota A."/>
            <person name="Yabe S."/>
        </authorList>
    </citation>
    <scope>NUCLEOTIDE SEQUENCE [LARGE SCALE GENOMIC DNA]</scope>
    <source>
        <strain evidence="3">Uno11</strain>
    </source>
</reference>
<dbReference type="InterPro" id="IPR001466">
    <property type="entry name" value="Beta-lactam-related"/>
</dbReference>
<gene>
    <name evidence="2" type="ORF">KDK_77680</name>
</gene>
<comment type="caution">
    <text evidence="2">The sequence shown here is derived from an EMBL/GenBank/DDBJ whole genome shotgun (WGS) entry which is preliminary data.</text>
</comment>
<name>A0A402AY11_9CHLR</name>
<dbReference type="InterPro" id="IPR050491">
    <property type="entry name" value="AmpC-like"/>
</dbReference>
<dbReference type="Pfam" id="PF00144">
    <property type="entry name" value="Beta-lactamase"/>
    <property type="match status" value="1"/>
</dbReference>
<dbReference type="InterPro" id="IPR012338">
    <property type="entry name" value="Beta-lactam/transpept-like"/>
</dbReference>
<organism evidence="2 3">
    <name type="scientific">Dictyobacter kobayashii</name>
    <dbReference type="NCBI Taxonomy" id="2014872"/>
    <lineage>
        <taxon>Bacteria</taxon>
        <taxon>Bacillati</taxon>
        <taxon>Chloroflexota</taxon>
        <taxon>Ktedonobacteria</taxon>
        <taxon>Ktedonobacterales</taxon>
        <taxon>Dictyobacteraceae</taxon>
        <taxon>Dictyobacter</taxon>
    </lineage>
</organism>
<feature type="domain" description="Beta-lactamase-related" evidence="1">
    <location>
        <begin position="1"/>
        <end position="282"/>
    </location>
</feature>
<dbReference type="Gene3D" id="3.40.710.10">
    <property type="entry name" value="DD-peptidase/beta-lactamase superfamily"/>
    <property type="match status" value="1"/>
</dbReference>